<comment type="subcellular location">
    <subcellularLocation>
        <location evidence="2">Cell inner membrane</location>
        <topology evidence="2">Multi-pass membrane protein</topology>
    </subcellularLocation>
</comment>
<keyword evidence="8" id="KW-1133">Transmembrane helix</keyword>
<dbReference type="PRINTS" id="PR00344">
    <property type="entry name" value="BCTRLSENSOR"/>
</dbReference>
<dbReference type="InterPro" id="IPR050736">
    <property type="entry name" value="Sensor_HK_Regulatory"/>
</dbReference>
<keyword evidence="8" id="KW-0472">Membrane</keyword>
<dbReference type="SMART" id="SM00388">
    <property type="entry name" value="HisKA"/>
    <property type="match status" value="1"/>
</dbReference>
<dbReference type="CDD" id="cd00130">
    <property type="entry name" value="PAS"/>
    <property type="match status" value="1"/>
</dbReference>
<dbReference type="FunFam" id="3.30.565.10:FF:000006">
    <property type="entry name" value="Sensor histidine kinase WalK"/>
    <property type="match status" value="1"/>
</dbReference>
<evidence type="ECO:0000313" key="11">
    <source>
        <dbReference type="EMBL" id="SAK84618.1"/>
    </source>
</evidence>
<dbReference type="PROSITE" id="PS50109">
    <property type="entry name" value="HIS_KIN"/>
    <property type="match status" value="1"/>
</dbReference>
<keyword evidence="8" id="KW-0812">Transmembrane</keyword>
<evidence type="ECO:0000256" key="6">
    <source>
        <dbReference type="ARBA" id="ARBA00022777"/>
    </source>
</evidence>
<dbReference type="InterPro" id="IPR003594">
    <property type="entry name" value="HATPase_dom"/>
</dbReference>
<feature type="transmembrane region" description="Helical" evidence="8">
    <location>
        <begin position="21"/>
        <end position="46"/>
    </location>
</feature>
<dbReference type="GO" id="GO:0000155">
    <property type="term" value="F:phosphorelay sensor kinase activity"/>
    <property type="evidence" value="ECO:0007669"/>
    <property type="project" value="InterPro"/>
</dbReference>
<feature type="domain" description="Histidine kinase" evidence="9">
    <location>
        <begin position="394"/>
        <end position="613"/>
    </location>
</feature>
<reference evidence="11" key="1">
    <citation type="submission" date="2016-01" db="EMBL/GenBank/DDBJ databases">
        <authorList>
            <person name="Peeters C."/>
        </authorList>
    </citation>
    <scope>NUCLEOTIDE SEQUENCE</scope>
    <source>
        <strain evidence="11">LMG 29320</strain>
    </source>
</reference>
<evidence type="ECO:0000256" key="3">
    <source>
        <dbReference type="ARBA" id="ARBA00012438"/>
    </source>
</evidence>
<proteinExistence type="predicted"/>
<feature type="transmembrane region" description="Helical" evidence="8">
    <location>
        <begin position="52"/>
        <end position="74"/>
    </location>
</feature>
<dbReference type="Gene3D" id="3.30.450.20">
    <property type="entry name" value="PAS domain"/>
    <property type="match status" value="1"/>
</dbReference>
<dbReference type="CDD" id="cd00075">
    <property type="entry name" value="HATPase"/>
    <property type="match status" value="1"/>
</dbReference>
<keyword evidence="6 11" id="KW-0418">Kinase</keyword>
<dbReference type="Pfam" id="PF03707">
    <property type="entry name" value="MHYT"/>
    <property type="match status" value="3"/>
</dbReference>
<dbReference type="InterPro" id="IPR005330">
    <property type="entry name" value="MHYT_dom"/>
</dbReference>
<dbReference type="RefSeq" id="WP_167354165.1">
    <property type="nucleotide sequence ID" value="NZ_FCNX02000011.1"/>
</dbReference>
<dbReference type="InterPro" id="IPR036097">
    <property type="entry name" value="HisK_dim/P_sf"/>
</dbReference>
<feature type="transmembrane region" description="Helical" evidence="8">
    <location>
        <begin position="199"/>
        <end position="216"/>
    </location>
</feature>
<evidence type="ECO:0000256" key="1">
    <source>
        <dbReference type="ARBA" id="ARBA00000085"/>
    </source>
</evidence>
<dbReference type="EMBL" id="FCNX02000011">
    <property type="protein sequence ID" value="SAK84618.1"/>
    <property type="molecule type" value="Genomic_DNA"/>
</dbReference>
<dbReference type="SMART" id="SM00387">
    <property type="entry name" value="HATPase_c"/>
    <property type="match status" value="1"/>
</dbReference>
<dbReference type="PANTHER" id="PTHR43711:SF31">
    <property type="entry name" value="HISTIDINE KINASE"/>
    <property type="match status" value="1"/>
</dbReference>
<dbReference type="InterPro" id="IPR035965">
    <property type="entry name" value="PAS-like_dom_sf"/>
</dbReference>
<evidence type="ECO:0000256" key="8">
    <source>
        <dbReference type="PROSITE-ProRule" id="PRU00244"/>
    </source>
</evidence>
<evidence type="ECO:0000259" key="10">
    <source>
        <dbReference type="PROSITE" id="PS50924"/>
    </source>
</evidence>
<organism evidence="11 12">
    <name type="scientific">Caballeronia fortuita</name>
    <dbReference type="NCBI Taxonomy" id="1777138"/>
    <lineage>
        <taxon>Bacteria</taxon>
        <taxon>Pseudomonadati</taxon>
        <taxon>Pseudomonadota</taxon>
        <taxon>Betaproteobacteria</taxon>
        <taxon>Burkholderiales</taxon>
        <taxon>Burkholderiaceae</taxon>
        <taxon>Caballeronia</taxon>
    </lineage>
</organism>
<evidence type="ECO:0000256" key="5">
    <source>
        <dbReference type="ARBA" id="ARBA00022679"/>
    </source>
</evidence>
<dbReference type="InterPro" id="IPR003661">
    <property type="entry name" value="HisK_dim/P_dom"/>
</dbReference>
<name>A0A158CQM0_9BURK</name>
<dbReference type="InterPro" id="IPR004358">
    <property type="entry name" value="Sig_transdc_His_kin-like_C"/>
</dbReference>
<dbReference type="AlphaFoldDB" id="A0A158CQM0"/>
<dbReference type="EC" id="2.7.13.3" evidence="3"/>
<feature type="transmembrane region" description="Helical" evidence="8">
    <location>
        <begin position="117"/>
        <end position="137"/>
    </location>
</feature>
<dbReference type="GO" id="GO:0005886">
    <property type="term" value="C:plasma membrane"/>
    <property type="evidence" value="ECO:0007669"/>
    <property type="project" value="UniProtKB-SubCell"/>
</dbReference>
<feature type="transmembrane region" description="Helical" evidence="8">
    <location>
        <begin position="158"/>
        <end position="179"/>
    </location>
</feature>
<dbReference type="InterPro" id="IPR000014">
    <property type="entry name" value="PAS"/>
</dbReference>
<dbReference type="InterPro" id="IPR013656">
    <property type="entry name" value="PAS_4"/>
</dbReference>
<dbReference type="Gene3D" id="3.30.565.10">
    <property type="entry name" value="Histidine kinase-like ATPase, C-terminal domain"/>
    <property type="match status" value="1"/>
</dbReference>
<dbReference type="InterPro" id="IPR036890">
    <property type="entry name" value="HATPase_C_sf"/>
</dbReference>
<dbReference type="STRING" id="1777138.AWB77_04421"/>
<dbReference type="Proteomes" id="UP000054903">
    <property type="component" value="Unassembled WGS sequence"/>
</dbReference>
<evidence type="ECO:0000259" key="9">
    <source>
        <dbReference type="PROSITE" id="PS50109"/>
    </source>
</evidence>
<dbReference type="PROSITE" id="PS50924">
    <property type="entry name" value="MHYT"/>
    <property type="match status" value="1"/>
</dbReference>
<dbReference type="PANTHER" id="PTHR43711">
    <property type="entry name" value="TWO-COMPONENT HISTIDINE KINASE"/>
    <property type="match status" value="1"/>
</dbReference>
<keyword evidence="5" id="KW-0808">Transferase</keyword>
<accession>A0A158CQM0</accession>
<protein>
    <recommendedName>
        <fullName evidence="3">histidine kinase</fullName>
        <ecNumber evidence="3">2.7.13.3</ecNumber>
    </recommendedName>
</protein>
<feature type="domain" description="MHYT" evidence="10">
    <location>
        <begin position="1"/>
        <end position="179"/>
    </location>
</feature>
<dbReference type="InterPro" id="IPR005467">
    <property type="entry name" value="His_kinase_dom"/>
</dbReference>
<comment type="catalytic activity">
    <reaction evidence="1">
        <text>ATP + protein L-histidine = ADP + protein N-phospho-L-histidine.</text>
        <dbReference type="EC" id="2.7.13.3"/>
    </reaction>
</comment>
<dbReference type="Pfam" id="PF08448">
    <property type="entry name" value="PAS_4"/>
    <property type="match status" value="1"/>
</dbReference>
<evidence type="ECO:0000256" key="4">
    <source>
        <dbReference type="ARBA" id="ARBA00022553"/>
    </source>
</evidence>
<keyword evidence="7" id="KW-0902">Two-component regulatory system</keyword>
<dbReference type="Gene3D" id="1.10.287.130">
    <property type="match status" value="1"/>
</dbReference>
<evidence type="ECO:0000313" key="12">
    <source>
        <dbReference type="Proteomes" id="UP000054903"/>
    </source>
</evidence>
<dbReference type="Pfam" id="PF00512">
    <property type="entry name" value="HisKA"/>
    <property type="match status" value="1"/>
</dbReference>
<evidence type="ECO:0000256" key="2">
    <source>
        <dbReference type="ARBA" id="ARBA00004429"/>
    </source>
</evidence>
<evidence type="ECO:0000256" key="7">
    <source>
        <dbReference type="ARBA" id="ARBA00023012"/>
    </source>
</evidence>
<dbReference type="Pfam" id="PF02518">
    <property type="entry name" value="HATPase_c"/>
    <property type="match status" value="1"/>
</dbReference>
<keyword evidence="12" id="KW-1185">Reference proteome</keyword>
<dbReference type="CDD" id="cd00082">
    <property type="entry name" value="HisKA"/>
    <property type="match status" value="1"/>
</dbReference>
<dbReference type="SUPFAM" id="SSF47384">
    <property type="entry name" value="Homodimeric domain of signal transducing histidine kinase"/>
    <property type="match status" value="1"/>
</dbReference>
<dbReference type="SUPFAM" id="SSF55785">
    <property type="entry name" value="PYP-like sensor domain (PAS domain)"/>
    <property type="match status" value="1"/>
</dbReference>
<keyword evidence="4" id="KW-0597">Phosphoprotein</keyword>
<gene>
    <name evidence="11" type="ORF">AWB77_04421</name>
</gene>
<comment type="caution">
    <text evidence="11">The sequence shown here is derived from an EMBL/GenBank/DDBJ whole genome shotgun (WGS) entry which is preliminary data.</text>
</comment>
<dbReference type="SUPFAM" id="SSF55874">
    <property type="entry name" value="ATPase domain of HSP90 chaperone/DNA topoisomerase II/histidine kinase"/>
    <property type="match status" value="1"/>
</dbReference>
<sequence>MSFVALRMVDARSSQVHGTNAVWVAVIALVLGTGIWSMHFVGMLAFRLPVPVGFGFTTTLASWAAAVLVCWLGLTFVTPLNPSRGSVLVGAMLMGVGIAVMHYSGMSAMQMSPPIRYRPVPAALSVIIGMAASYVALRMVTQLRATARAKRVKQVGAACVMGLAVSGLHYTAMAAAIFAPNCISRAATDFDERSFVFEIFIAILAVLGLALMAALVQTRKEARIRQNEHSRELSLRSNQLVASEQRFKAAQEVAVDPFVILKAVRAGTTVADFSFDYANPAALRFWGATERDVIGQRFLSRFPSALANGLFAVYARVLADGVPTTVEQEYVGDGISGWFRITCVRLFDGVAITFADITERKAFEKLTAIMLDEQSRARELAEKENVTKDAFIAAVSHELRNPLNIVLSWVEVLKRTAASSPSTIDNALRRIEDSTRAQARLVNDLLDASAVAQGKVHLATQPINLAELVRLSVADAATLASKNGITVRLETAHTCVVAGDEQRLRQVLANVLQNAVKFSNHGDAVTASVECHATHATIEVKDNGMGVDAAALPHIFERFAQADTADPGRFRSGVGLGLAISKRLVEAHGGTIEAFSQGLGMGTTVRISLPVTADSHVGKSERSADYF</sequence>
<feature type="transmembrane region" description="Helical" evidence="8">
    <location>
        <begin position="86"/>
        <end position="105"/>
    </location>
</feature>